<comment type="similarity">
    <text evidence="7">Belongs to the class-II pyridoxal-phosphate-dependent aminotransferase family. Histidinol-phosphate aminotransferase subfamily.</text>
</comment>
<dbReference type="InterPro" id="IPR015424">
    <property type="entry name" value="PyrdxlP-dep_Trfase"/>
</dbReference>
<feature type="domain" description="Aminotransferase class I/classII large" evidence="8">
    <location>
        <begin position="24"/>
        <end position="341"/>
    </location>
</feature>
<dbReference type="GO" id="GO:0000105">
    <property type="term" value="P:L-histidine biosynthetic process"/>
    <property type="evidence" value="ECO:0007669"/>
    <property type="project" value="UniProtKB-UniRule"/>
</dbReference>
<dbReference type="InterPro" id="IPR004839">
    <property type="entry name" value="Aminotransferase_I/II_large"/>
</dbReference>
<evidence type="ECO:0000256" key="2">
    <source>
        <dbReference type="ARBA" id="ARBA00011738"/>
    </source>
</evidence>
<evidence type="ECO:0000256" key="7">
    <source>
        <dbReference type="HAMAP-Rule" id="MF_01023"/>
    </source>
</evidence>
<protein>
    <recommendedName>
        <fullName evidence="7">Histidinol-phosphate aminotransferase</fullName>
        <ecNumber evidence="7">2.6.1.9</ecNumber>
    </recommendedName>
    <alternativeName>
        <fullName evidence="7">Imidazole acetol-phosphate transaminase</fullName>
    </alternativeName>
</protein>
<keyword evidence="4 7" id="KW-0808">Transferase</keyword>
<sequence length="351" mass="39706">MRFLHSKYQNIKPYTPGEQLNNPEVIKLNTNENPYPTPANVIEAATKAAATLSRYSDPTAREVIEPLAAHFGVKPEEVFVGNGSDEVLSLLFQGFAEEGINFADLTYGFYEVYRQYYQCKGETIPLQKDFTLNLADFNQTKGTIILANPNAPTGLVIPKEELLDFIQKHPERLIIVDEAYGDFANESIIKEAVKYENVVVVGTFSKSRHMAGARLGFAVANAQRINELNRLKFSTNPYNVNSMTIACGKASLANQAYVDECVQKVIATRTWISQQLTDLGFEVLPSSTNFIFVRHPKLSGQDFYQQLKKKNILIRWFDQDRIRDFCRVSIGTDEEMHKFLNVTTALLERVN</sequence>
<evidence type="ECO:0000256" key="3">
    <source>
        <dbReference type="ARBA" id="ARBA00022576"/>
    </source>
</evidence>
<dbReference type="InterPro" id="IPR015422">
    <property type="entry name" value="PyrdxlP-dep_Trfase_small"/>
</dbReference>
<dbReference type="RefSeq" id="WP_087215806.1">
    <property type="nucleotide sequence ID" value="NZ_NFLC01000023.1"/>
</dbReference>
<comment type="caution">
    <text evidence="9">The sequence shown here is derived from an EMBL/GenBank/DDBJ whole genome shotgun (WGS) entry which is preliminary data.</text>
</comment>
<gene>
    <name evidence="7" type="primary">hisC</name>
    <name evidence="9" type="ORF">B5E88_10040</name>
</gene>
<accession>A0A1Y4QYA7</accession>
<comment type="pathway">
    <text evidence="7">Amino-acid biosynthesis; L-histidine biosynthesis; L-histidine from 5-phospho-alpha-D-ribose 1-diphosphate: step 7/9.</text>
</comment>
<evidence type="ECO:0000256" key="1">
    <source>
        <dbReference type="ARBA" id="ARBA00001933"/>
    </source>
</evidence>
<comment type="subunit">
    <text evidence="2 7">Homodimer.</text>
</comment>
<dbReference type="Gene3D" id="3.90.1150.10">
    <property type="entry name" value="Aspartate Aminotransferase, domain 1"/>
    <property type="match status" value="1"/>
</dbReference>
<evidence type="ECO:0000313" key="10">
    <source>
        <dbReference type="Proteomes" id="UP000196074"/>
    </source>
</evidence>
<keyword evidence="5 7" id="KW-0663">Pyridoxal phosphate</keyword>
<keyword evidence="6 7" id="KW-0368">Histidine biosynthesis</keyword>
<dbReference type="UniPathway" id="UPA00031">
    <property type="reaction ID" value="UER00012"/>
</dbReference>
<dbReference type="CDD" id="cd00609">
    <property type="entry name" value="AAT_like"/>
    <property type="match status" value="1"/>
</dbReference>
<dbReference type="NCBIfam" id="TIGR01141">
    <property type="entry name" value="hisC"/>
    <property type="match status" value="1"/>
</dbReference>
<comment type="cofactor">
    <cofactor evidence="1 7">
        <name>pyridoxal 5'-phosphate</name>
        <dbReference type="ChEBI" id="CHEBI:597326"/>
    </cofactor>
</comment>
<dbReference type="HAMAP" id="MF_01023">
    <property type="entry name" value="HisC_aminotrans_2"/>
    <property type="match status" value="1"/>
</dbReference>
<name>A0A1Y4QYA7_9ENTE</name>
<dbReference type="AlphaFoldDB" id="A0A1Y4QYA7"/>
<evidence type="ECO:0000313" key="9">
    <source>
        <dbReference type="EMBL" id="OUQ09452.1"/>
    </source>
</evidence>
<keyword evidence="3 7" id="KW-0032">Aminotransferase</keyword>
<dbReference type="GO" id="GO:0004400">
    <property type="term" value="F:histidinol-phosphate transaminase activity"/>
    <property type="evidence" value="ECO:0007669"/>
    <property type="project" value="UniProtKB-UniRule"/>
</dbReference>
<proteinExistence type="inferred from homology"/>
<evidence type="ECO:0000256" key="5">
    <source>
        <dbReference type="ARBA" id="ARBA00022898"/>
    </source>
</evidence>
<organism evidence="9 10">
    <name type="scientific">Enterococcus cecorum</name>
    <dbReference type="NCBI Taxonomy" id="44008"/>
    <lineage>
        <taxon>Bacteria</taxon>
        <taxon>Bacillati</taxon>
        <taxon>Bacillota</taxon>
        <taxon>Bacilli</taxon>
        <taxon>Lactobacillales</taxon>
        <taxon>Enterococcaceae</taxon>
        <taxon>Enterococcus</taxon>
    </lineage>
</organism>
<dbReference type="EMBL" id="NFLC01000023">
    <property type="protein sequence ID" value="OUQ09452.1"/>
    <property type="molecule type" value="Genomic_DNA"/>
</dbReference>
<dbReference type="InterPro" id="IPR050106">
    <property type="entry name" value="HistidinolP_aminotransfase"/>
</dbReference>
<dbReference type="PANTHER" id="PTHR43643:SF3">
    <property type="entry name" value="HISTIDINOL-PHOSPHATE AMINOTRANSFERASE"/>
    <property type="match status" value="1"/>
</dbReference>
<keyword evidence="7" id="KW-0028">Amino-acid biosynthesis</keyword>
<dbReference type="InterPro" id="IPR015421">
    <property type="entry name" value="PyrdxlP-dep_Trfase_major"/>
</dbReference>
<dbReference type="Proteomes" id="UP000196074">
    <property type="component" value="Unassembled WGS sequence"/>
</dbReference>
<evidence type="ECO:0000256" key="4">
    <source>
        <dbReference type="ARBA" id="ARBA00022679"/>
    </source>
</evidence>
<dbReference type="Pfam" id="PF00155">
    <property type="entry name" value="Aminotran_1_2"/>
    <property type="match status" value="1"/>
</dbReference>
<dbReference type="GO" id="GO:0030170">
    <property type="term" value="F:pyridoxal phosphate binding"/>
    <property type="evidence" value="ECO:0007669"/>
    <property type="project" value="InterPro"/>
</dbReference>
<evidence type="ECO:0000259" key="8">
    <source>
        <dbReference type="Pfam" id="PF00155"/>
    </source>
</evidence>
<feature type="modified residue" description="N6-(pyridoxal phosphate)lysine" evidence="7">
    <location>
        <position position="206"/>
    </location>
</feature>
<comment type="catalytic activity">
    <reaction evidence="7">
        <text>L-histidinol phosphate + 2-oxoglutarate = 3-(imidazol-4-yl)-2-oxopropyl phosphate + L-glutamate</text>
        <dbReference type="Rhea" id="RHEA:23744"/>
        <dbReference type="ChEBI" id="CHEBI:16810"/>
        <dbReference type="ChEBI" id="CHEBI:29985"/>
        <dbReference type="ChEBI" id="CHEBI:57766"/>
        <dbReference type="ChEBI" id="CHEBI:57980"/>
        <dbReference type="EC" id="2.6.1.9"/>
    </reaction>
</comment>
<dbReference type="Gene3D" id="3.40.640.10">
    <property type="entry name" value="Type I PLP-dependent aspartate aminotransferase-like (Major domain)"/>
    <property type="match status" value="1"/>
</dbReference>
<dbReference type="PANTHER" id="PTHR43643">
    <property type="entry name" value="HISTIDINOL-PHOSPHATE AMINOTRANSFERASE 2"/>
    <property type="match status" value="1"/>
</dbReference>
<dbReference type="SUPFAM" id="SSF53383">
    <property type="entry name" value="PLP-dependent transferases"/>
    <property type="match status" value="1"/>
</dbReference>
<reference evidence="10" key="1">
    <citation type="submission" date="2017-04" db="EMBL/GenBank/DDBJ databases">
        <title>Function of individual gut microbiota members based on whole genome sequencing of pure cultures obtained from chicken caecum.</title>
        <authorList>
            <person name="Medvecky M."/>
            <person name="Cejkova D."/>
            <person name="Polansky O."/>
            <person name="Karasova D."/>
            <person name="Kubasova T."/>
            <person name="Cizek A."/>
            <person name="Rychlik I."/>
        </authorList>
    </citation>
    <scope>NUCLEOTIDE SEQUENCE [LARGE SCALE GENOMIC DNA]</scope>
    <source>
        <strain evidence="10">An144</strain>
    </source>
</reference>
<dbReference type="EC" id="2.6.1.9" evidence="7"/>
<evidence type="ECO:0000256" key="6">
    <source>
        <dbReference type="ARBA" id="ARBA00023102"/>
    </source>
</evidence>
<dbReference type="InterPro" id="IPR005861">
    <property type="entry name" value="HisP_aminotrans"/>
</dbReference>